<evidence type="ECO:0000256" key="1">
    <source>
        <dbReference type="SAM" id="MobiDB-lite"/>
    </source>
</evidence>
<dbReference type="PANTHER" id="PTHR14149:SF17">
    <property type="entry name" value="GTPASE-ACTIVATING PROTEIN"/>
    <property type="match status" value="1"/>
</dbReference>
<gene>
    <name evidence="3" type="ORF">BCR33DRAFT_849625</name>
</gene>
<dbReference type="STRING" id="329046.A0A1Y2CGF2"/>
<protein>
    <submittedName>
        <fullName evidence="3">Rho GTPase activation protein</fullName>
    </submittedName>
</protein>
<dbReference type="InterPro" id="IPR001936">
    <property type="entry name" value="RasGAP_dom"/>
</dbReference>
<dbReference type="PANTHER" id="PTHR14149">
    <property type="entry name" value="RAS GTPASE-ACTIVATING PROTEIN WITH IQ MOTIF"/>
    <property type="match status" value="1"/>
</dbReference>
<dbReference type="PROSITE" id="PS50018">
    <property type="entry name" value="RAS_GTPASE_ACTIV_2"/>
    <property type="match status" value="1"/>
</dbReference>
<comment type="caution">
    <text evidence="3">The sequence shown here is derived from an EMBL/GenBank/DDBJ whole genome shotgun (WGS) entry which is preliminary data.</text>
</comment>
<feature type="compositionally biased region" description="Polar residues" evidence="1">
    <location>
        <begin position="55"/>
        <end position="66"/>
    </location>
</feature>
<dbReference type="InterPro" id="IPR008936">
    <property type="entry name" value="Rho_GTPase_activation_prot"/>
</dbReference>
<feature type="region of interest" description="Disordered" evidence="1">
    <location>
        <begin position="55"/>
        <end position="81"/>
    </location>
</feature>
<dbReference type="AlphaFoldDB" id="A0A1Y2CGF2"/>
<sequence>MMGSTSLVEWDPTPLNELQLKLRGIQKAILLQDQTNHALELEIKALDILKEASSPGSTIRDTASVSTEAVGETEAEDETGGTLTQTEKYGSFLSLLQTDPSYLSRFLSKLAPNEVDSLLDVVVFSLFPNPYDSREEHLLLSVLQNGLSPHFMASEDTAHLLRANTTVSRILTTYSRRAPGKSYLQTTLSKLIALIVSNGDLDLEINPLKLESDLVAESPIVTNGQASGDESGDERSGRSVGVEMRSRSSSASSKRSFMFMKNDRSSDTSSTRFKKSGSDLIEERVKVLADIVRSFLDILILEIDQVPYGLRFLCKEIRTLVKQKSPDATDAIVASHIGGFFMLRYLNPALVTSEECLIGKAKPTDTTKRTLTLVAKVLQNLANKTTSIKEDYMTPLFPFIEAHKERVAQFFLELSNVPDFDNIFELEQSLAQDLELSISVDHIYTLHKVAVDHLDVIAPSTDDRLRALVEELGPLPAEPKTSQLVTIATSALPIWSASADGKAYSAIRRNFFGILQRISFSVADVMNATGKIDLHKLAQLAVDKQTDDSVLASLGTSVLVQLEDLPAKSESLDKLAANVTKDLEGLEMMLTKFKMDAARLENVLAAESMHEKELKSRLSEYGSAASTTSHPKSVWSFLRLGALNLKSSK</sequence>
<proteinExistence type="predicted"/>
<organism evidence="3 4">
    <name type="scientific">Rhizoclosmatium globosum</name>
    <dbReference type="NCBI Taxonomy" id="329046"/>
    <lineage>
        <taxon>Eukaryota</taxon>
        <taxon>Fungi</taxon>
        <taxon>Fungi incertae sedis</taxon>
        <taxon>Chytridiomycota</taxon>
        <taxon>Chytridiomycota incertae sedis</taxon>
        <taxon>Chytridiomycetes</taxon>
        <taxon>Chytridiales</taxon>
        <taxon>Chytriomycetaceae</taxon>
        <taxon>Rhizoclosmatium</taxon>
    </lineage>
</organism>
<feature type="region of interest" description="Disordered" evidence="1">
    <location>
        <begin position="221"/>
        <end position="255"/>
    </location>
</feature>
<keyword evidence="4" id="KW-1185">Reference proteome</keyword>
<dbReference type="GO" id="GO:0005938">
    <property type="term" value="C:cell cortex"/>
    <property type="evidence" value="ECO:0007669"/>
    <property type="project" value="TreeGrafter"/>
</dbReference>
<dbReference type="GO" id="GO:0005096">
    <property type="term" value="F:GTPase activator activity"/>
    <property type="evidence" value="ECO:0007669"/>
    <property type="project" value="TreeGrafter"/>
</dbReference>
<name>A0A1Y2CGF2_9FUNG</name>
<accession>A0A1Y2CGF2</accession>
<dbReference type="EMBL" id="MCGO01000018">
    <property type="protein sequence ID" value="ORY45987.1"/>
    <property type="molecule type" value="Genomic_DNA"/>
</dbReference>
<dbReference type="SUPFAM" id="SSF48350">
    <property type="entry name" value="GTPase activation domain, GAP"/>
    <property type="match status" value="1"/>
</dbReference>
<evidence type="ECO:0000313" key="3">
    <source>
        <dbReference type="EMBL" id="ORY45987.1"/>
    </source>
</evidence>
<reference evidence="3 4" key="1">
    <citation type="submission" date="2016-07" db="EMBL/GenBank/DDBJ databases">
        <title>Pervasive Adenine N6-methylation of Active Genes in Fungi.</title>
        <authorList>
            <consortium name="DOE Joint Genome Institute"/>
            <person name="Mondo S.J."/>
            <person name="Dannebaum R.O."/>
            <person name="Kuo R.C."/>
            <person name="Labutti K."/>
            <person name="Haridas S."/>
            <person name="Kuo A."/>
            <person name="Salamov A."/>
            <person name="Ahrendt S.R."/>
            <person name="Lipzen A."/>
            <person name="Sullivan W."/>
            <person name="Andreopoulos W.B."/>
            <person name="Clum A."/>
            <person name="Lindquist E."/>
            <person name="Daum C."/>
            <person name="Ramamoorthy G.K."/>
            <person name="Gryganskyi A."/>
            <person name="Culley D."/>
            <person name="Magnuson J.K."/>
            <person name="James T.Y."/>
            <person name="O'Malley M.A."/>
            <person name="Stajich J.E."/>
            <person name="Spatafora J.W."/>
            <person name="Visel A."/>
            <person name="Grigoriev I.V."/>
        </authorList>
    </citation>
    <scope>NUCLEOTIDE SEQUENCE [LARGE SCALE GENOMIC DNA]</scope>
    <source>
        <strain evidence="3 4">JEL800</strain>
    </source>
</reference>
<dbReference type="Proteomes" id="UP000193642">
    <property type="component" value="Unassembled WGS sequence"/>
</dbReference>
<evidence type="ECO:0000313" key="4">
    <source>
        <dbReference type="Proteomes" id="UP000193642"/>
    </source>
</evidence>
<dbReference type="Gene3D" id="1.10.506.10">
    <property type="entry name" value="GTPase Activation - p120gap, domain 1"/>
    <property type="match status" value="1"/>
</dbReference>
<dbReference type="SMART" id="SM00323">
    <property type="entry name" value="RasGAP"/>
    <property type="match status" value="1"/>
</dbReference>
<feature type="domain" description="Ras-GAP" evidence="2">
    <location>
        <begin position="134"/>
        <end position="383"/>
    </location>
</feature>
<dbReference type="OrthoDB" id="775356at2759"/>
<dbReference type="Pfam" id="PF00616">
    <property type="entry name" value="RasGAP"/>
    <property type="match status" value="1"/>
</dbReference>
<evidence type="ECO:0000259" key="2">
    <source>
        <dbReference type="PROSITE" id="PS50018"/>
    </source>
</evidence>
<dbReference type="GO" id="GO:0046580">
    <property type="term" value="P:negative regulation of Ras protein signal transduction"/>
    <property type="evidence" value="ECO:0007669"/>
    <property type="project" value="TreeGrafter"/>
</dbReference>